<dbReference type="Proteomes" id="UP000298663">
    <property type="component" value="Unassembled WGS sequence"/>
</dbReference>
<protein>
    <submittedName>
        <fullName evidence="1">Uncharacterized protein</fullName>
    </submittedName>
</protein>
<proteinExistence type="predicted"/>
<sequence length="79" mass="9518">MAVLIYLHKPDINHKRHSMTVISKYIIQECILVLTSAFYKREIQRKWTENGFQIMHPRAKEKSVLLRDVDERRFEICCV</sequence>
<gene>
    <name evidence="1" type="ORF">L596_021679</name>
</gene>
<comment type="caution">
    <text evidence="1">The sequence shown here is derived from an EMBL/GenBank/DDBJ whole genome shotgun (WGS) entry which is preliminary data.</text>
</comment>
<organism evidence="1 2">
    <name type="scientific">Steinernema carpocapsae</name>
    <name type="common">Entomopathogenic nematode</name>
    <dbReference type="NCBI Taxonomy" id="34508"/>
    <lineage>
        <taxon>Eukaryota</taxon>
        <taxon>Metazoa</taxon>
        <taxon>Ecdysozoa</taxon>
        <taxon>Nematoda</taxon>
        <taxon>Chromadorea</taxon>
        <taxon>Rhabditida</taxon>
        <taxon>Tylenchina</taxon>
        <taxon>Panagrolaimomorpha</taxon>
        <taxon>Strongyloidoidea</taxon>
        <taxon>Steinernematidae</taxon>
        <taxon>Steinernema</taxon>
    </lineage>
</organism>
<dbReference type="EMBL" id="AZBU02000007">
    <property type="protein sequence ID" value="TKR69534.1"/>
    <property type="molecule type" value="Genomic_DNA"/>
</dbReference>
<accession>A0A4U5MJI5</accession>
<evidence type="ECO:0000313" key="2">
    <source>
        <dbReference type="Proteomes" id="UP000298663"/>
    </source>
</evidence>
<name>A0A4U5MJI5_STECR</name>
<evidence type="ECO:0000313" key="1">
    <source>
        <dbReference type="EMBL" id="TKR69534.1"/>
    </source>
</evidence>
<dbReference type="AlphaFoldDB" id="A0A4U5MJI5"/>
<reference evidence="1 2" key="2">
    <citation type="journal article" date="2019" name="G3 (Bethesda)">
        <title>Hybrid Assembly of the Genome of the Entomopathogenic Nematode Steinernema carpocapsae Identifies the X-Chromosome.</title>
        <authorList>
            <person name="Serra L."/>
            <person name="Macchietto M."/>
            <person name="Macias-Munoz A."/>
            <person name="McGill C.J."/>
            <person name="Rodriguez I.M."/>
            <person name="Rodriguez B."/>
            <person name="Murad R."/>
            <person name="Mortazavi A."/>
        </authorList>
    </citation>
    <scope>NUCLEOTIDE SEQUENCE [LARGE SCALE GENOMIC DNA]</scope>
    <source>
        <strain evidence="1 2">ALL</strain>
    </source>
</reference>
<reference evidence="1 2" key="1">
    <citation type="journal article" date="2015" name="Genome Biol.">
        <title>Comparative genomics of Steinernema reveals deeply conserved gene regulatory networks.</title>
        <authorList>
            <person name="Dillman A.R."/>
            <person name="Macchietto M."/>
            <person name="Porter C.F."/>
            <person name="Rogers A."/>
            <person name="Williams B."/>
            <person name="Antoshechkin I."/>
            <person name="Lee M.M."/>
            <person name="Goodwin Z."/>
            <person name="Lu X."/>
            <person name="Lewis E.E."/>
            <person name="Goodrich-Blair H."/>
            <person name="Stock S.P."/>
            <person name="Adams B.J."/>
            <person name="Sternberg P.W."/>
            <person name="Mortazavi A."/>
        </authorList>
    </citation>
    <scope>NUCLEOTIDE SEQUENCE [LARGE SCALE GENOMIC DNA]</scope>
    <source>
        <strain evidence="1 2">ALL</strain>
    </source>
</reference>
<keyword evidence="2" id="KW-1185">Reference proteome</keyword>